<evidence type="ECO:0000256" key="5">
    <source>
        <dbReference type="ARBA" id="ARBA00023136"/>
    </source>
</evidence>
<protein>
    <submittedName>
        <fullName evidence="8">Uncharacterized protein</fullName>
    </submittedName>
</protein>
<keyword evidence="5" id="KW-0472">Membrane</keyword>
<dbReference type="InterPro" id="IPR046956">
    <property type="entry name" value="RLP23-like"/>
</dbReference>
<keyword evidence="7" id="KW-0325">Glycoprotein</keyword>
<dbReference type="Pfam" id="PF00560">
    <property type="entry name" value="LRR_1"/>
    <property type="match status" value="2"/>
</dbReference>
<dbReference type="Proteomes" id="UP000657918">
    <property type="component" value="Unassembled WGS sequence"/>
</dbReference>
<comment type="subcellular location">
    <subcellularLocation>
        <location evidence="1">Membrane</location>
        <topology evidence="1">Single-pass type I membrane protein</topology>
    </subcellularLocation>
</comment>
<evidence type="ECO:0000256" key="6">
    <source>
        <dbReference type="ARBA" id="ARBA00023170"/>
    </source>
</evidence>
<proteinExistence type="predicted"/>
<evidence type="ECO:0000256" key="1">
    <source>
        <dbReference type="ARBA" id="ARBA00004479"/>
    </source>
</evidence>
<dbReference type="Gene3D" id="3.80.10.10">
    <property type="entry name" value="Ribonuclease Inhibitor"/>
    <property type="match status" value="1"/>
</dbReference>
<keyword evidence="6" id="KW-0675">Receptor</keyword>
<name>A0A835JR93_9ROSI</name>
<organism evidence="8 9">
    <name type="scientific">Salix dunnii</name>
    <dbReference type="NCBI Taxonomy" id="1413687"/>
    <lineage>
        <taxon>Eukaryota</taxon>
        <taxon>Viridiplantae</taxon>
        <taxon>Streptophyta</taxon>
        <taxon>Embryophyta</taxon>
        <taxon>Tracheophyta</taxon>
        <taxon>Spermatophyta</taxon>
        <taxon>Magnoliopsida</taxon>
        <taxon>eudicotyledons</taxon>
        <taxon>Gunneridae</taxon>
        <taxon>Pentapetalae</taxon>
        <taxon>rosids</taxon>
        <taxon>fabids</taxon>
        <taxon>Malpighiales</taxon>
        <taxon>Salicaceae</taxon>
        <taxon>Saliceae</taxon>
        <taxon>Salix</taxon>
    </lineage>
</organism>
<comment type="caution">
    <text evidence="8">The sequence shown here is derived from an EMBL/GenBank/DDBJ whole genome shotgun (WGS) entry which is preliminary data.</text>
</comment>
<dbReference type="AlphaFoldDB" id="A0A835JR93"/>
<dbReference type="PANTHER" id="PTHR48063:SF112">
    <property type="entry name" value="RECEPTOR LIKE PROTEIN 30-LIKE"/>
    <property type="match status" value="1"/>
</dbReference>
<dbReference type="InterPro" id="IPR001611">
    <property type="entry name" value="Leu-rich_rpt"/>
</dbReference>
<dbReference type="EMBL" id="JADGMS010000010">
    <property type="protein sequence ID" value="KAF9673786.1"/>
    <property type="molecule type" value="Genomic_DNA"/>
</dbReference>
<sequence>MAVVKDRRRPPSLERSGEKFSLEILSIHSNEFDGEIPLVFCHLSQLRVLNLERNRIVGTLPCCYNNVPTMIEEARECEHWLYAGEYDENALITFKGRELEYTKKLEFLFSVDISSKNLF</sequence>
<dbReference type="SUPFAM" id="SSF52058">
    <property type="entry name" value="L domain-like"/>
    <property type="match status" value="1"/>
</dbReference>
<evidence type="ECO:0000313" key="9">
    <source>
        <dbReference type="Proteomes" id="UP000657918"/>
    </source>
</evidence>
<gene>
    <name evidence="8" type="ORF">SADUNF_Sadunf10G0060100</name>
</gene>
<keyword evidence="3" id="KW-0732">Signal</keyword>
<reference evidence="8 9" key="1">
    <citation type="submission" date="2020-10" db="EMBL/GenBank/DDBJ databases">
        <title>Plant Genome Project.</title>
        <authorList>
            <person name="Zhang R.-G."/>
        </authorList>
    </citation>
    <scope>NUCLEOTIDE SEQUENCE [LARGE SCALE GENOMIC DNA]</scope>
    <source>
        <strain evidence="8">FAFU-HL-1</strain>
        <tissue evidence="8">Leaf</tissue>
    </source>
</reference>
<evidence type="ECO:0000256" key="4">
    <source>
        <dbReference type="ARBA" id="ARBA00022989"/>
    </source>
</evidence>
<evidence type="ECO:0000256" key="7">
    <source>
        <dbReference type="ARBA" id="ARBA00023180"/>
    </source>
</evidence>
<dbReference type="GO" id="GO:0016020">
    <property type="term" value="C:membrane"/>
    <property type="evidence" value="ECO:0007669"/>
    <property type="project" value="UniProtKB-SubCell"/>
</dbReference>
<keyword evidence="9" id="KW-1185">Reference proteome</keyword>
<evidence type="ECO:0000313" key="8">
    <source>
        <dbReference type="EMBL" id="KAF9673786.1"/>
    </source>
</evidence>
<dbReference type="OrthoDB" id="906070at2759"/>
<dbReference type="PANTHER" id="PTHR48063">
    <property type="entry name" value="LRR RECEPTOR-LIKE KINASE"/>
    <property type="match status" value="1"/>
</dbReference>
<keyword evidence="2" id="KW-0812">Transmembrane</keyword>
<accession>A0A835JR93</accession>
<keyword evidence="4" id="KW-1133">Transmembrane helix</keyword>
<evidence type="ECO:0000256" key="3">
    <source>
        <dbReference type="ARBA" id="ARBA00022729"/>
    </source>
</evidence>
<evidence type="ECO:0000256" key="2">
    <source>
        <dbReference type="ARBA" id="ARBA00022692"/>
    </source>
</evidence>
<dbReference type="InterPro" id="IPR032675">
    <property type="entry name" value="LRR_dom_sf"/>
</dbReference>